<dbReference type="Pfam" id="PF07687">
    <property type="entry name" value="M20_dimer"/>
    <property type="match status" value="1"/>
</dbReference>
<dbReference type="GO" id="GO:0009014">
    <property type="term" value="F:succinyl-diaminopimelate desuccinylase activity"/>
    <property type="evidence" value="ECO:0007669"/>
    <property type="project" value="UniProtKB-EC"/>
</dbReference>
<accession>A0ABU1NW64</accession>
<evidence type="ECO:0000313" key="14">
    <source>
        <dbReference type="Proteomes" id="UP001267290"/>
    </source>
</evidence>
<comment type="cofactor">
    <cofactor evidence="1">
        <name>Co(2+)</name>
        <dbReference type="ChEBI" id="CHEBI:48828"/>
    </cofactor>
</comment>
<evidence type="ECO:0000256" key="2">
    <source>
        <dbReference type="ARBA" id="ARBA00001947"/>
    </source>
</evidence>
<evidence type="ECO:0000256" key="5">
    <source>
        <dbReference type="ARBA" id="ARBA00011921"/>
    </source>
</evidence>
<dbReference type="InterPro" id="IPR002933">
    <property type="entry name" value="Peptidase_M20"/>
</dbReference>
<evidence type="ECO:0000259" key="12">
    <source>
        <dbReference type="Pfam" id="PF07687"/>
    </source>
</evidence>
<dbReference type="InterPro" id="IPR010182">
    <property type="entry name" value="ArgE/DapE"/>
</dbReference>
<evidence type="ECO:0000256" key="9">
    <source>
        <dbReference type="ARBA" id="ARBA00022833"/>
    </source>
</evidence>
<comment type="cofactor">
    <cofactor evidence="2">
        <name>Zn(2+)</name>
        <dbReference type="ChEBI" id="CHEBI:29105"/>
    </cofactor>
</comment>
<reference evidence="13 14" key="1">
    <citation type="submission" date="2023-07" db="EMBL/GenBank/DDBJ databases">
        <title>Sorghum-associated microbial communities from plants grown in Nebraska, USA.</title>
        <authorList>
            <person name="Schachtman D."/>
        </authorList>
    </citation>
    <scope>NUCLEOTIDE SEQUENCE [LARGE SCALE GENOMIC DNA]</scope>
    <source>
        <strain evidence="13 14">CC258</strain>
    </source>
</reference>
<keyword evidence="8 13" id="KW-0378">Hydrolase</keyword>
<keyword evidence="14" id="KW-1185">Reference proteome</keyword>
<dbReference type="Pfam" id="PF01546">
    <property type="entry name" value="Peptidase_M20"/>
    <property type="match status" value="1"/>
</dbReference>
<dbReference type="EC" id="3.5.1.18" evidence="5"/>
<dbReference type="PROSITE" id="PS00759">
    <property type="entry name" value="ARGE_DAPE_CPG2_2"/>
    <property type="match status" value="1"/>
</dbReference>
<organism evidence="13 14">
    <name type="scientific">Paenibacillus qinlingensis</name>
    <dbReference type="NCBI Taxonomy" id="1837343"/>
    <lineage>
        <taxon>Bacteria</taxon>
        <taxon>Bacillati</taxon>
        <taxon>Bacillota</taxon>
        <taxon>Bacilli</taxon>
        <taxon>Bacillales</taxon>
        <taxon>Paenibacillaceae</taxon>
        <taxon>Paenibacillus</taxon>
    </lineage>
</organism>
<comment type="catalytic activity">
    <reaction evidence="11">
        <text>N-succinyl-(2S,6S)-2,6-diaminopimelate + H2O = (2S,6S)-2,6-diaminopimelate + succinate</text>
        <dbReference type="Rhea" id="RHEA:22608"/>
        <dbReference type="ChEBI" id="CHEBI:15377"/>
        <dbReference type="ChEBI" id="CHEBI:30031"/>
        <dbReference type="ChEBI" id="CHEBI:57609"/>
        <dbReference type="ChEBI" id="CHEBI:58087"/>
        <dbReference type="EC" id="3.5.1.18"/>
    </reaction>
</comment>
<dbReference type="Gene3D" id="3.30.70.360">
    <property type="match status" value="1"/>
</dbReference>
<dbReference type="SUPFAM" id="SSF55031">
    <property type="entry name" value="Bacterial exopeptidase dimerisation domain"/>
    <property type="match status" value="1"/>
</dbReference>
<dbReference type="InterPro" id="IPR011650">
    <property type="entry name" value="Peptidase_M20_dimer"/>
</dbReference>
<evidence type="ECO:0000256" key="4">
    <source>
        <dbReference type="ARBA" id="ARBA00006247"/>
    </source>
</evidence>
<keyword evidence="7" id="KW-0479">Metal-binding</keyword>
<evidence type="ECO:0000256" key="6">
    <source>
        <dbReference type="ARBA" id="ARBA00016853"/>
    </source>
</evidence>
<keyword evidence="10" id="KW-0170">Cobalt</keyword>
<feature type="domain" description="Peptidase M20 dimerisation" evidence="12">
    <location>
        <begin position="191"/>
        <end position="322"/>
    </location>
</feature>
<name>A0ABU1NW64_9BACL</name>
<keyword evidence="9" id="KW-0862">Zinc</keyword>
<gene>
    <name evidence="13" type="ORF">J2736_002907</name>
</gene>
<evidence type="ECO:0000313" key="13">
    <source>
        <dbReference type="EMBL" id="MDR6551718.1"/>
    </source>
</evidence>
<comment type="pathway">
    <text evidence="3">Amino-acid biosynthesis; L-lysine biosynthesis via DAP pathway; LL-2,6-diaminopimelate from (S)-tetrahydrodipicolinate (succinylase route): step 3/3.</text>
</comment>
<dbReference type="Gene3D" id="3.40.630.10">
    <property type="entry name" value="Zn peptidases"/>
    <property type="match status" value="1"/>
</dbReference>
<dbReference type="InterPro" id="IPR036264">
    <property type="entry name" value="Bact_exopeptidase_dim_dom"/>
</dbReference>
<dbReference type="PANTHER" id="PTHR43808:SF32">
    <property type="entry name" value="ARGE_DAPE-RELATED DEACYLASE"/>
    <property type="match status" value="1"/>
</dbReference>
<evidence type="ECO:0000256" key="10">
    <source>
        <dbReference type="ARBA" id="ARBA00023285"/>
    </source>
</evidence>
<evidence type="ECO:0000256" key="8">
    <source>
        <dbReference type="ARBA" id="ARBA00022801"/>
    </source>
</evidence>
<dbReference type="RefSeq" id="WP_310499282.1">
    <property type="nucleotide sequence ID" value="NZ_JAVDSB010000004.1"/>
</dbReference>
<evidence type="ECO:0000256" key="1">
    <source>
        <dbReference type="ARBA" id="ARBA00001941"/>
    </source>
</evidence>
<sequence length="423" mass="45870">MNDLRYLKDKVIEEIELRKDELIDLCCELIRFPSENPPGNSEPISKFIATYLDQFGISTTWHEAAPGMWNLISRVGDASSGKTLVLCGHTDVVPAGDLTRWKFDPYAGIVEEGGIYGRGASDMKCGLAGLIFTVAILQQLGIQLSGQLVLAIVPDEETGGALGVPWLLKHNLLAGDGCIISEPAFPHHPTIGQKGCTRFRVTVQGASAHAAVAPLAGTNAILIAMKAIEHIVSAVSQLSDGGVYFEHIKLMEASKIFLSEAGYQNESDILNIIACNVGTIQGGVSVNMVPDQCVFEMDCRIPFGLTRELVLRTVRKTLEQLGCEYDMALFGVQSDPNYTSPDDPVCKAVTEAITYVSEGSESFGVLQWAASDARHFRDYGIPVLQYGPAYLPSIHSYNEKAPVEDVIRCAKVYAAAAIDFLRV</sequence>
<comment type="caution">
    <text evidence="13">The sequence shown here is derived from an EMBL/GenBank/DDBJ whole genome shotgun (WGS) entry which is preliminary data.</text>
</comment>
<evidence type="ECO:0000256" key="11">
    <source>
        <dbReference type="ARBA" id="ARBA00051301"/>
    </source>
</evidence>
<dbReference type="InterPro" id="IPR050072">
    <property type="entry name" value="Peptidase_M20A"/>
</dbReference>
<dbReference type="NCBIfam" id="TIGR01910">
    <property type="entry name" value="DapE-ArgE"/>
    <property type="match status" value="1"/>
</dbReference>
<protein>
    <recommendedName>
        <fullName evidence="6">Probable succinyl-diaminopimelate desuccinylase</fullName>
        <ecNumber evidence="5">3.5.1.18</ecNumber>
    </recommendedName>
</protein>
<comment type="similarity">
    <text evidence="4">Belongs to the peptidase M20A family.</text>
</comment>
<dbReference type="SUPFAM" id="SSF53187">
    <property type="entry name" value="Zn-dependent exopeptidases"/>
    <property type="match status" value="1"/>
</dbReference>
<evidence type="ECO:0000256" key="3">
    <source>
        <dbReference type="ARBA" id="ARBA00005130"/>
    </source>
</evidence>
<dbReference type="InterPro" id="IPR001261">
    <property type="entry name" value="ArgE/DapE_CS"/>
</dbReference>
<evidence type="ECO:0000256" key="7">
    <source>
        <dbReference type="ARBA" id="ARBA00022723"/>
    </source>
</evidence>
<proteinExistence type="inferred from homology"/>
<dbReference type="PANTHER" id="PTHR43808">
    <property type="entry name" value="ACETYLORNITHINE DEACETYLASE"/>
    <property type="match status" value="1"/>
</dbReference>
<dbReference type="EMBL" id="JAVDSB010000004">
    <property type="protein sequence ID" value="MDR6551718.1"/>
    <property type="molecule type" value="Genomic_DNA"/>
</dbReference>
<dbReference type="Proteomes" id="UP001267290">
    <property type="component" value="Unassembled WGS sequence"/>
</dbReference>